<keyword evidence="1" id="KW-0812">Transmembrane</keyword>
<organism evidence="2 3">
    <name type="scientific">Phocaeicola plebeius</name>
    <dbReference type="NCBI Taxonomy" id="310297"/>
    <lineage>
        <taxon>Bacteria</taxon>
        <taxon>Pseudomonadati</taxon>
        <taxon>Bacteroidota</taxon>
        <taxon>Bacteroidia</taxon>
        <taxon>Bacteroidales</taxon>
        <taxon>Bacteroidaceae</taxon>
        <taxon>Phocaeicola</taxon>
    </lineage>
</organism>
<name>A0A921HI62_9BACT</name>
<feature type="transmembrane region" description="Helical" evidence="1">
    <location>
        <begin position="6"/>
        <end position="26"/>
    </location>
</feature>
<proteinExistence type="predicted"/>
<protein>
    <submittedName>
        <fullName evidence="2">Uncharacterized protein</fullName>
    </submittedName>
</protein>
<dbReference type="Proteomes" id="UP000722357">
    <property type="component" value="Unassembled WGS sequence"/>
</dbReference>
<evidence type="ECO:0000256" key="1">
    <source>
        <dbReference type="SAM" id="Phobius"/>
    </source>
</evidence>
<feature type="transmembrane region" description="Helical" evidence="1">
    <location>
        <begin position="38"/>
        <end position="62"/>
    </location>
</feature>
<keyword evidence="1" id="KW-0472">Membrane</keyword>
<dbReference type="EMBL" id="DYWE01000020">
    <property type="protein sequence ID" value="HJF80374.1"/>
    <property type="molecule type" value="Genomic_DNA"/>
</dbReference>
<reference evidence="2" key="1">
    <citation type="journal article" date="2021" name="PeerJ">
        <title>Extensive microbial diversity within the chicken gut microbiome revealed by metagenomics and culture.</title>
        <authorList>
            <person name="Gilroy R."/>
            <person name="Ravi A."/>
            <person name="Getino M."/>
            <person name="Pursley I."/>
            <person name="Horton D.L."/>
            <person name="Alikhan N.F."/>
            <person name="Baker D."/>
            <person name="Gharbi K."/>
            <person name="Hall N."/>
            <person name="Watson M."/>
            <person name="Adriaenssens E.M."/>
            <person name="Foster-Nyarko E."/>
            <person name="Jarju S."/>
            <person name="Secka A."/>
            <person name="Antonio M."/>
            <person name="Oren A."/>
            <person name="Chaudhuri R.R."/>
            <person name="La Ragione R."/>
            <person name="Hildebrand F."/>
            <person name="Pallen M.J."/>
        </authorList>
    </citation>
    <scope>NUCLEOTIDE SEQUENCE</scope>
    <source>
        <strain evidence="2">9794</strain>
    </source>
</reference>
<gene>
    <name evidence="2" type="ORF">K8V40_01805</name>
</gene>
<reference evidence="2" key="2">
    <citation type="submission" date="2021-09" db="EMBL/GenBank/DDBJ databases">
        <authorList>
            <person name="Gilroy R."/>
        </authorList>
    </citation>
    <scope>NUCLEOTIDE SEQUENCE</scope>
    <source>
        <strain evidence="2">9794</strain>
    </source>
</reference>
<keyword evidence="1" id="KW-1133">Transmembrane helix</keyword>
<comment type="caution">
    <text evidence="2">The sequence shown here is derived from an EMBL/GenBank/DDBJ whole genome shotgun (WGS) entry which is preliminary data.</text>
</comment>
<accession>A0A921HI62</accession>
<evidence type="ECO:0000313" key="2">
    <source>
        <dbReference type="EMBL" id="HJF80374.1"/>
    </source>
</evidence>
<dbReference type="AlphaFoldDB" id="A0A921HI62"/>
<sequence>MKKESVTIWVSIAALVMSVVAILIALYPNITDISFKEIMEISVATVSFGVTAILGIQIYTIISIDKRIKESIEEAHTMYKSENVILADKMKALSIAIQKFTTGNIYITREEYNEAFCVFCLSAIEANEIGYENLISSSLEQADSLLNRCKFFHLSDIGKKHIDEIKRGMVKIPDEKAIKIYNFLSGIECSGRHTVNS</sequence>
<evidence type="ECO:0000313" key="3">
    <source>
        <dbReference type="Proteomes" id="UP000722357"/>
    </source>
</evidence>